<protein>
    <recommendedName>
        <fullName evidence="6">PRKR interacting protein 1</fullName>
    </recommendedName>
</protein>
<feature type="region of interest" description="Disordered" evidence="3">
    <location>
        <begin position="1"/>
        <end position="84"/>
    </location>
</feature>
<organism evidence="4 5">
    <name type="scientific">Mycteria americana</name>
    <name type="common">Wood stork</name>
    <dbReference type="NCBI Taxonomy" id="33587"/>
    <lineage>
        <taxon>Eukaryota</taxon>
        <taxon>Metazoa</taxon>
        <taxon>Chordata</taxon>
        <taxon>Craniata</taxon>
        <taxon>Vertebrata</taxon>
        <taxon>Euteleostomi</taxon>
        <taxon>Archelosauria</taxon>
        <taxon>Archosauria</taxon>
        <taxon>Dinosauria</taxon>
        <taxon>Saurischia</taxon>
        <taxon>Theropoda</taxon>
        <taxon>Coelurosauria</taxon>
        <taxon>Aves</taxon>
        <taxon>Neognathae</taxon>
        <taxon>Neoaves</taxon>
        <taxon>Aequornithes</taxon>
        <taxon>Ciconiiformes</taxon>
        <taxon>Ciconiidae</taxon>
        <taxon>Mycteria</taxon>
    </lineage>
</organism>
<dbReference type="AlphaFoldDB" id="A0AAN7NIK3"/>
<dbReference type="Proteomes" id="UP001333110">
    <property type="component" value="Unassembled WGS sequence"/>
</dbReference>
<reference evidence="4 5" key="1">
    <citation type="journal article" date="2023" name="J. Hered.">
        <title>Chromosome-level genome of the wood stork (Mycteria americana) provides insight into avian chromosome evolution.</title>
        <authorList>
            <person name="Flamio R. Jr."/>
            <person name="Ramstad K.M."/>
        </authorList>
    </citation>
    <scope>NUCLEOTIDE SEQUENCE [LARGE SCALE GENOMIC DNA]</scope>
    <source>
        <strain evidence="4">JAX WOST 10</strain>
    </source>
</reference>
<feature type="compositionally biased region" description="Basic and acidic residues" evidence="3">
    <location>
        <begin position="154"/>
        <end position="176"/>
    </location>
</feature>
<accession>A0AAN7NIK3</accession>
<comment type="similarity">
    <text evidence="1">Belongs to the PRKRIP1 family.</text>
</comment>
<evidence type="ECO:0000256" key="3">
    <source>
        <dbReference type="SAM" id="MobiDB-lite"/>
    </source>
</evidence>
<feature type="region of interest" description="Disordered" evidence="3">
    <location>
        <begin position="154"/>
        <end position="203"/>
    </location>
</feature>
<proteinExistence type="inferred from homology"/>
<dbReference type="GO" id="GO:0004860">
    <property type="term" value="F:protein kinase inhibitor activity"/>
    <property type="evidence" value="ECO:0007669"/>
    <property type="project" value="TreeGrafter"/>
</dbReference>
<feature type="compositionally biased region" description="Acidic residues" evidence="3">
    <location>
        <begin position="177"/>
        <end position="195"/>
    </location>
</feature>
<dbReference type="Pfam" id="PF06658">
    <property type="entry name" value="DUF1168"/>
    <property type="match status" value="1"/>
</dbReference>
<evidence type="ECO:0000313" key="5">
    <source>
        <dbReference type="Proteomes" id="UP001333110"/>
    </source>
</evidence>
<keyword evidence="5" id="KW-1185">Reference proteome</keyword>
<dbReference type="EMBL" id="JAUNZN010000015">
    <property type="protein sequence ID" value="KAK4812271.1"/>
    <property type="molecule type" value="Genomic_DNA"/>
</dbReference>
<keyword evidence="2" id="KW-0508">mRNA splicing</keyword>
<keyword evidence="2" id="KW-0747">Spliceosome</keyword>
<name>A0AAN7NIK3_MYCAM</name>
<gene>
    <name evidence="4" type="ORF">QYF61_012946</name>
</gene>
<dbReference type="InterPro" id="IPR009548">
    <property type="entry name" value="Prkrip1"/>
</dbReference>
<evidence type="ECO:0000256" key="1">
    <source>
        <dbReference type="ARBA" id="ARBA00010717"/>
    </source>
</evidence>
<sequence length="203" mass="23074">MTGRGGPAGRARRARDASGGAGRGGGWSMAAPSAPRPPRPRKEPQPLVIPRSAAEEQRLRLERLMRNPEKTVPIPEKLNEWAPRPPPEFVRDVMGSSAGAGSGEFHVYRHLRRREYQRQDFMDAMAEKVSLTFYNFFPPDYLIQKLKEKKLQAKKNKLEQKKQGKEPDQSQERVSSEDDEEDSKEEEEKEDDAEEPSFVMGRG</sequence>
<dbReference type="GO" id="GO:0003725">
    <property type="term" value="F:double-stranded RNA binding"/>
    <property type="evidence" value="ECO:0007669"/>
    <property type="project" value="InterPro"/>
</dbReference>
<dbReference type="GO" id="GO:0005730">
    <property type="term" value="C:nucleolus"/>
    <property type="evidence" value="ECO:0007669"/>
    <property type="project" value="TreeGrafter"/>
</dbReference>
<evidence type="ECO:0000313" key="4">
    <source>
        <dbReference type="EMBL" id="KAK4812271.1"/>
    </source>
</evidence>
<dbReference type="GO" id="GO:0019901">
    <property type="term" value="F:protein kinase binding"/>
    <property type="evidence" value="ECO:0007669"/>
    <property type="project" value="TreeGrafter"/>
</dbReference>
<evidence type="ECO:0008006" key="6">
    <source>
        <dbReference type="Google" id="ProtNLM"/>
    </source>
</evidence>
<dbReference type="PANTHER" id="PTHR13507">
    <property type="entry name" value="PRKR-INTERACTING PROTEIN 1"/>
    <property type="match status" value="1"/>
</dbReference>
<dbReference type="PANTHER" id="PTHR13507:SF0">
    <property type="entry name" value="PRKR-INTERACTING PROTEIN 1"/>
    <property type="match status" value="1"/>
</dbReference>
<feature type="compositionally biased region" description="Basic and acidic residues" evidence="3">
    <location>
        <begin position="53"/>
        <end position="69"/>
    </location>
</feature>
<evidence type="ECO:0000256" key="2">
    <source>
        <dbReference type="ARBA" id="ARBA00022728"/>
    </source>
</evidence>
<comment type="caution">
    <text evidence="4">The sequence shown here is derived from an EMBL/GenBank/DDBJ whole genome shotgun (WGS) entry which is preliminary data.</text>
</comment>
<keyword evidence="2" id="KW-0507">mRNA processing</keyword>